<protein>
    <submittedName>
        <fullName evidence="1">Uncharacterized protein</fullName>
    </submittedName>
</protein>
<organism evidence="1 2">
    <name type="scientific">Ameca splendens</name>
    <dbReference type="NCBI Taxonomy" id="208324"/>
    <lineage>
        <taxon>Eukaryota</taxon>
        <taxon>Metazoa</taxon>
        <taxon>Chordata</taxon>
        <taxon>Craniata</taxon>
        <taxon>Vertebrata</taxon>
        <taxon>Euteleostomi</taxon>
        <taxon>Actinopterygii</taxon>
        <taxon>Neopterygii</taxon>
        <taxon>Teleostei</taxon>
        <taxon>Neoteleostei</taxon>
        <taxon>Acanthomorphata</taxon>
        <taxon>Ovalentaria</taxon>
        <taxon>Atherinomorphae</taxon>
        <taxon>Cyprinodontiformes</taxon>
        <taxon>Goodeidae</taxon>
        <taxon>Ameca</taxon>
    </lineage>
</organism>
<evidence type="ECO:0000313" key="1">
    <source>
        <dbReference type="EMBL" id="MEQ2311792.1"/>
    </source>
</evidence>
<sequence>MVTKRAEGWEHGDMKLETAKLLSQMLQKPLLWDLGANALLEKNMGIYSCKVWEPSRLIFFACKLVANFREIWSPI</sequence>
<dbReference type="Proteomes" id="UP001469553">
    <property type="component" value="Unassembled WGS sequence"/>
</dbReference>
<proteinExistence type="predicted"/>
<comment type="caution">
    <text evidence="1">The sequence shown here is derived from an EMBL/GenBank/DDBJ whole genome shotgun (WGS) entry which is preliminary data.</text>
</comment>
<reference evidence="1 2" key="1">
    <citation type="submission" date="2021-06" db="EMBL/GenBank/DDBJ databases">
        <authorList>
            <person name="Palmer J.M."/>
        </authorList>
    </citation>
    <scope>NUCLEOTIDE SEQUENCE [LARGE SCALE GENOMIC DNA]</scope>
    <source>
        <strain evidence="1 2">AS_MEX2019</strain>
        <tissue evidence="1">Muscle</tissue>
    </source>
</reference>
<dbReference type="EMBL" id="JAHRIP010077524">
    <property type="protein sequence ID" value="MEQ2311792.1"/>
    <property type="molecule type" value="Genomic_DNA"/>
</dbReference>
<evidence type="ECO:0000313" key="2">
    <source>
        <dbReference type="Proteomes" id="UP001469553"/>
    </source>
</evidence>
<keyword evidence="2" id="KW-1185">Reference proteome</keyword>
<name>A0ABV1A136_9TELE</name>
<gene>
    <name evidence="1" type="ORF">AMECASPLE_024215</name>
</gene>
<accession>A0ABV1A136</accession>